<sequence length="152" mass="16467">MTTPPKPTDYPHHTHDKLRYADTDRQGHVNNAVFSTLFETGRVELLYDPAGPLHAPDGAFVIARLVIDFADEIRWPGSVDVATRVASLGRSSIRLEQALFQDGRHVASAESVIVHVDQGDRRSRPLPPSSVAALEACRAPDAALAGDAAPRL</sequence>
<dbReference type="Proteomes" id="UP000283458">
    <property type="component" value="Unassembled WGS sequence"/>
</dbReference>
<organism evidence="3 4">
    <name type="scientific">Azospirillum cavernae</name>
    <dbReference type="NCBI Taxonomy" id="2320860"/>
    <lineage>
        <taxon>Bacteria</taxon>
        <taxon>Pseudomonadati</taxon>
        <taxon>Pseudomonadota</taxon>
        <taxon>Alphaproteobacteria</taxon>
        <taxon>Rhodospirillales</taxon>
        <taxon>Azospirillaceae</taxon>
        <taxon>Azospirillum</taxon>
    </lineage>
</organism>
<dbReference type="PANTHER" id="PTHR31793">
    <property type="entry name" value="4-HYDROXYBENZOYL-COA THIOESTERASE FAMILY MEMBER"/>
    <property type="match status" value="1"/>
</dbReference>
<dbReference type="Pfam" id="PF13279">
    <property type="entry name" value="4HBT_2"/>
    <property type="match status" value="1"/>
</dbReference>
<name>A0A418W197_9PROT</name>
<reference evidence="3 4" key="1">
    <citation type="submission" date="2018-09" db="EMBL/GenBank/DDBJ databases">
        <authorList>
            <person name="Zhu H."/>
        </authorList>
    </citation>
    <scope>NUCLEOTIDE SEQUENCE [LARGE SCALE GENOMIC DNA]</scope>
    <source>
        <strain evidence="3 4">K2W22B-5</strain>
    </source>
</reference>
<evidence type="ECO:0000256" key="2">
    <source>
        <dbReference type="ARBA" id="ARBA00022801"/>
    </source>
</evidence>
<protein>
    <submittedName>
        <fullName evidence="3">Acyl-CoA thioesterase</fullName>
    </submittedName>
</protein>
<dbReference type="RefSeq" id="WP_119829394.1">
    <property type="nucleotide sequence ID" value="NZ_QYUL01000001.1"/>
</dbReference>
<dbReference type="CDD" id="cd00586">
    <property type="entry name" value="4HBT"/>
    <property type="match status" value="1"/>
</dbReference>
<dbReference type="AlphaFoldDB" id="A0A418W197"/>
<gene>
    <name evidence="3" type="ORF">D3877_03700</name>
</gene>
<keyword evidence="2" id="KW-0378">Hydrolase</keyword>
<keyword evidence="4" id="KW-1185">Reference proteome</keyword>
<evidence type="ECO:0000256" key="1">
    <source>
        <dbReference type="ARBA" id="ARBA00005953"/>
    </source>
</evidence>
<comment type="similarity">
    <text evidence="1">Belongs to the 4-hydroxybenzoyl-CoA thioesterase family.</text>
</comment>
<proteinExistence type="inferred from homology"/>
<dbReference type="SUPFAM" id="SSF54637">
    <property type="entry name" value="Thioesterase/thiol ester dehydrase-isomerase"/>
    <property type="match status" value="1"/>
</dbReference>
<comment type="caution">
    <text evidence="3">The sequence shown here is derived from an EMBL/GenBank/DDBJ whole genome shotgun (WGS) entry which is preliminary data.</text>
</comment>
<evidence type="ECO:0000313" key="4">
    <source>
        <dbReference type="Proteomes" id="UP000283458"/>
    </source>
</evidence>
<dbReference type="InterPro" id="IPR050563">
    <property type="entry name" value="4-hydroxybenzoyl-CoA_TE"/>
</dbReference>
<dbReference type="GO" id="GO:0047617">
    <property type="term" value="F:fatty acyl-CoA hydrolase activity"/>
    <property type="evidence" value="ECO:0007669"/>
    <property type="project" value="TreeGrafter"/>
</dbReference>
<dbReference type="OrthoDB" id="9799036at2"/>
<dbReference type="InterPro" id="IPR029069">
    <property type="entry name" value="HotDog_dom_sf"/>
</dbReference>
<dbReference type="EMBL" id="QYUL01000001">
    <property type="protein sequence ID" value="RJF83754.1"/>
    <property type="molecule type" value="Genomic_DNA"/>
</dbReference>
<dbReference type="PANTHER" id="PTHR31793:SF27">
    <property type="entry name" value="NOVEL THIOESTERASE SUPERFAMILY DOMAIN AND SAPOSIN A-TYPE DOMAIN CONTAINING PROTEIN (0610012H03RIK)"/>
    <property type="match status" value="1"/>
</dbReference>
<dbReference type="Gene3D" id="3.10.129.10">
    <property type="entry name" value="Hotdog Thioesterase"/>
    <property type="match status" value="1"/>
</dbReference>
<evidence type="ECO:0000313" key="3">
    <source>
        <dbReference type="EMBL" id="RJF83754.1"/>
    </source>
</evidence>
<accession>A0A418W197</accession>